<keyword evidence="2 4" id="KW-0378">Hydrolase</keyword>
<dbReference type="Pfam" id="PF00041">
    <property type="entry name" value="fn3"/>
    <property type="match status" value="1"/>
</dbReference>
<dbReference type="InterPro" id="IPR024535">
    <property type="entry name" value="RHGA/B-epi-like_pectate_lyase"/>
</dbReference>
<dbReference type="RefSeq" id="WP_057934702.1">
    <property type="nucleotide sequence ID" value="NZ_LMZQ01000038.1"/>
</dbReference>
<dbReference type="Gene3D" id="2.160.20.10">
    <property type="entry name" value="Single-stranded right-handed beta-helix, Pectin lyase-like"/>
    <property type="match status" value="1"/>
</dbReference>
<dbReference type="PANTHER" id="PTHR31339">
    <property type="entry name" value="PECTIN LYASE-RELATED"/>
    <property type="match status" value="1"/>
</dbReference>
<evidence type="ECO:0000313" key="8">
    <source>
        <dbReference type="Proteomes" id="UP000051950"/>
    </source>
</evidence>
<feature type="domain" description="Rhamnogalacturonase A/B/Epimerase-like pectate lyase" evidence="6">
    <location>
        <begin position="119"/>
        <end position="171"/>
    </location>
</feature>
<dbReference type="GO" id="GO:0005975">
    <property type="term" value="P:carbohydrate metabolic process"/>
    <property type="evidence" value="ECO:0007669"/>
    <property type="project" value="InterPro"/>
</dbReference>
<dbReference type="AlphaFoldDB" id="A0A0T5VIA0"/>
<comment type="similarity">
    <text evidence="1 4">Belongs to the glycosyl hydrolase 28 family.</text>
</comment>
<dbReference type="Gene3D" id="2.60.40.10">
    <property type="entry name" value="Immunoglobulins"/>
    <property type="match status" value="1"/>
</dbReference>
<keyword evidence="8" id="KW-1185">Reference proteome</keyword>
<evidence type="ECO:0000256" key="2">
    <source>
        <dbReference type="ARBA" id="ARBA00022801"/>
    </source>
</evidence>
<evidence type="ECO:0000256" key="1">
    <source>
        <dbReference type="ARBA" id="ARBA00008834"/>
    </source>
</evidence>
<dbReference type="SUPFAM" id="SSF49265">
    <property type="entry name" value="Fibronectin type III"/>
    <property type="match status" value="1"/>
</dbReference>
<dbReference type="InterPro" id="IPR036116">
    <property type="entry name" value="FN3_sf"/>
</dbReference>
<sequence length="514" mass="55707">MIVPILINKISKKLLLFMLVFLSFKAGARAINQFNLLVAPGTLSENSLALLWDKQHGAPNIIYQISLDGKVHGTTGKTNYTIENLTPNTWYTVSVNIKGNNAAGLNTIRFKTKTRGKVYNILDFGAKGDGIASNTKAIQAAIDACSAGGTVYIPKGTFVSGALYLKSNMTLLIEEGGVLKGSTVVEDYLPMILNRFEGWELKTYASLLNAGTLNRNGTYNVKDLRITGKGTISGGGKKLGDAMIKASGIRSRGRLVCLMNCQNISLSDLTITEPPCWTIHYIYSNNVTCQNLNIITVNIRNGDGIDPDSSTDAYIFNCTFDTGDDCIAIKSGKNPEGFFVAKPTKNVRITDCDFKRGHGISIGSEMSGGVSDVLVQDCKAGKLLHGMQIKGTKDRGGYVKNVTVTDCQLLQITIFSAVNYNNDGESAPQIPTFENFVFKNIDMSMASNAGAAIDINGFKDPLHRLKNVSFTNITLPEQAKIVVNDAEKIKFTTVHSVTGTKPLYVVNNSSEVIY</sequence>
<proteinExistence type="inferred from homology"/>
<dbReference type="EMBL" id="LMZQ01000038">
    <property type="protein sequence ID" value="KRT13606.1"/>
    <property type="molecule type" value="Genomic_DNA"/>
</dbReference>
<dbReference type="CDD" id="cd00063">
    <property type="entry name" value="FN3"/>
    <property type="match status" value="1"/>
</dbReference>
<organism evidence="7 8">
    <name type="scientific">Pedobacter ginsenosidimutans</name>
    <dbReference type="NCBI Taxonomy" id="687842"/>
    <lineage>
        <taxon>Bacteria</taxon>
        <taxon>Pseudomonadati</taxon>
        <taxon>Bacteroidota</taxon>
        <taxon>Sphingobacteriia</taxon>
        <taxon>Sphingobacteriales</taxon>
        <taxon>Sphingobacteriaceae</taxon>
        <taxon>Pedobacter</taxon>
    </lineage>
</organism>
<name>A0A0T5VIA0_9SPHI</name>
<dbReference type="GO" id="GO:0004650">
    <property type="term" value="F:polygalacturonase activity"/>
    <property type="evidence" value="ECO:0007669"/>
    <property type="project" value="InterPro"/>
</dbReference>
<gene>
    <name evidence="7" type="ORF">ASU31_23580</name>
</gene>
<accession>A0A0T5VIA0</accession>
<comment type="caution">
    <text evidence="7">The sequence shown here is derived from an EMBL/GenBank/DDBJ whole genome shotgun (WGS) entry which is preliminary data.</text>
</comment>
<dbReference type="Proteomes" id="UP000051950">
    <property type="component" value="Unassembled WGS sequence"/>
</dbReference>
<dbReference type="Pfam" id="PF00295">
    <property type="entry name" value="Glyco_hydro_28"/>
    <property type="match status" value="1"/>
</dbReference>
<evidence type="ECO:0000259" key="6">
    <source>
        <dbReference type="Pfam" id="PF12708"/>
    </source>
</evidence>
<dbReference type="PROSITE" id="PS00502">
    <property type="entry name" value="POLYGALACTURONASE"/>
    <property type="match status" value="1"/>
</dbReference>
<dbReference type="SUPFAM" id="SSF51126">
    <property type="entry name" value="Pectin lyase-like"/>
    <property type="match status" value="1"/>
</dbReference>
<dbReference type="InterPro" id="IPR011050">
    <property type="entry name" value="Pectin_lyase_fold/virulence"/>
</dbReference>
<dbReference type="STRING" id="687842.ASU31_23580"/>
<keyword evidence="3 4" id="KW-0326">Glycosidase</keyword>
<feature type="domain" description="Fibronectin type-III" evidence="5">
    <location>
        <begin position="43"/>
        <end position="97"/>
    </location>
</feature>
<dbReference type="InterPro" id="IPR003961">
    <property type="entry name" value="FN3_dom"/>
</dbReference>
<evidence type="ECO:0000256" key="4">
    <source>
        <dbReference type="RuleBase" id="RU361169"/>
    </source>
</evidence>
<dbReference type="PANTHER" id="PTHR31339:SF9">
    <property type="entry name" value="PLASMIN AND FIBRONECTIN-BINDING PROTEIN A"/>
    <property type="match status" value="1"/>
</dbReference>
<evidence type="ECO:0000256" key="3">
    <source>
        <dbReference type="ARBA" id="ARBA00023295"/>
    </source>
</evidence>
<evidence type="ECO:0000313" key="7">
    <source>
        <dbReference type="EMBL" id="KRT13606.1"/>
    </source>
</evidence>
<dbReference type="InterPro" id="IPR012334">
    <property type="entry name" value="Pectin_lyas_fold"/>
</dbReference>
<dbReference type="InterPro" id="IPR051801">
    <property type="entry name" value="GH28_Enzymes"/>
</dbReference>
<evidence type="ECO:0000259" key="5">
    <source>
        <dbReference type="Pfam" id="PF00041"/>
    </source>
</evidence>
<dbReference type="Pfam" id="PF12708">
    <property type="entry name" value="Pect-lyase_RHGA_epim"/>
    <property type="match status" value="1"/>
</dbReference>
<dbReference type="InterPro" id="IPR013783">
    <property type="entry name" value="Ig-like_fold"/>
</dbReference>
<reference evidence="7 8" key="1">
    <citation type="submission" date="2015-11" db="EMBL/GenBank/DDBJ databases">
        <title>Sequence of Pedobacter ginsenosidimutans.</title>
        <authorList>
            <person name="Carson E."/>
            <person name="Keyser V."/>
            <person name="Newman J."/>
            <person name="Miller J."/>
        </authorList>
    </citation>
    <scope>NUCLEOTIDE SEQUENCE [LARGE SCALE GENOMIC DNA]</scope>
    <source>
        <strain evidence="7 8">KACC 14530</strain>
    </source>
</reference>
<dbReference type="InterPro" id="IPR000743">
    <property type="entry name" value="Glyco_hydro_28"/>
</dbReference>
<dbReference type="OrthoDB" id="9795222at2"/>
<protein>
    <submittedName>
        <fullName evidence="7">Uncharacterized protein</fullName>
    </submittedName>
</protein>